<evidence type="ECO:0000313" key="1">
    <source>
        <dbReference type="EMBL" id="MDN4479907.1"/>
    </source>
</evidence>
<reference evidence="1" key="1">
    <citation type="submission" date="2023-06" db="EMBL/GenBank/DDBJ databases">
        <title>Egi l300058.</title>
        <authorList>
            <person name="Gao L."/>
            <person name="Fang B.-Z."/>
            <person name="Li W.-J."/>
        </authorList>
    </citation>
    <scope>NUCLEOTIDE SEQUENCE</scope>
    <source>
        <strain evidence="1">EGI L300058</strain>
    </source>
</reference>
<organism evidence="1 2">
    <name type="scientific">Demequina muriae</name>
    <dbReference type="NCBI Taxonomy" id="3051664"/>
    <lineage>
        <taxon>Bacteria</taxon>
        <taxon>Bacillati</taxon>
        <taxon>Actinomycetota</taxon>
        <taxon>Actinomycetes</taxon>
        <taxon>Micrococcales</taxon>
        <taxon>Demequinaceae</taxon>
        <taxon>Demequina</taxon>
    </lineage>
</organism>
<protein>
    <submittedName>
        <fullName evidence="1">Uncharacterized protein</fullName>
    </submittedName>
</protein>
<gene>
    <name evidence="1" type="ORF">QQX02_03095</name>
</gene>
<dbReference type="RefSeq" id="WP_301141150.1">
    <property type="nucleotide sequence ID" value="NZ_JAUHQA010000001.1"/>
</dbReference>
<keyword evidence="2" id="KW-1185">Reference proteome</keyword>
<accession>A0ABT8GEQ0</accession>
<sequence length="114" mass="12454">MTEPDTIEIRGHSLDGIGWAVRVPAHSPQAARLSRAAECTNARRADQRRLSAIVDDPDRANEAASIAARLAAPTLDRLAARRPDYLTARYYSGPLAPLAADARDHLHHSTHLED</sequence>
<dbReference type="Proteomes" id="UP001172708">
    <property type="component" value="Unassembled WGS sequence"/>
</dbReference>
<comment type="caution">
    <text evidence="1">The sequence shown here is derived from an EMBL/GenBank/DDBJ whole genome shotgun (WGS) entry which is preliminary data.</text>
</comment>
<evidence type="ECO:0000313" key="2">
    <source>
        <dbReference type="Proteomes" id="UP001172708"/>
    </source>
</evidence>
<proteinExistence type="predicted"/>
<name>A0ABT8GEQ0_9MICO</name>
<dbReference type="EMBL" id="JAUHQA010000001">
    <property type="protein sequence ID" value="MDN4479907.1"/>
    <property type="molecule type" value="Genomic_DNA"/>
</dbReference>